<gene>
    <name evidence="2" type="ORF">E2F48_04080</name>
</gene>
<keyword evidence="1" id="KW-0812">Transmembrane</keyword>
<dbReference type="AlphaFoldDB" id="A0A4R5TYS7"/>
<keyword evidence="1" id="KW-1133">Transmembrane helix</keyword>
<protein>
    <submittedName>
        <fullName evidence="2">Uncharacterized protein</fullName>
    </submittedName>
</protein>
<reference evidence="2 3" key="1">
    <citation type="submission" date="2019-03" db="EMBL/GenBank/DDBJ databases">
        <title>Arthrobacter sp. nov., an bacterium isolated from biocrust in Mu Us Desert.</title>
        <authorList>
            <person name="Lixiong L."/>
        </authorList>
    </citation>
    <scope>NUCLEOTIDE SEQUENCE [LARGE SCALE GENOMIC DNA]</scope>
    <source>
        <strain evidence="2 3">SLN-3</strain>
    </source>
</reference>
<feature type="transmembrane region" description="Helical" evidence="1">
    <location>
        <begin position="19"/>
        <end position="40"/>
    </location>
</feature>
<feature type="transmembrane region" description="Helical" evidence="1">
    <location>
        <begin position="118"/>
        <end position="135"/>
    </location>
</feature>
<comment type="caution">
    <text evidence="2">The sequence shown here is derived from an EMBL/GenBank/DDBJ whole genome shotgun (WGS) entry which is preliminary data.</text>
</comment>
<organism evidence="2 3">
    <name type="scientific">Arthrobacter crusticola</name>
    <dbReference type="NCBI Taxonomy" id="2547960"/>
    <lineage>
        <taxon>Bacteria</taxon>
        <taxon>Bacillati</taxon>
        <taxon>Actinomycetota</taxon>
        <taxon>Actinomycetes</taxon>
        <taxon>Micrococcales</taxon>
        <taxon>Micrococcaceae</taxon>
        <taxon>Arthrobacter</taxon>
    </lineage>
</organism>
<feature type="transmembrane region" description="Helical" evidence="1">
    <location>
        <begin position="83"/>
        <end position="106"/>
    </location>
</feature>
<sequence>MVISDADAPAAPAGPAMGILLKGIGAGAVLGTACGAFLASGGGGAVLLPVGVCFGLAAGITLGFLCSMAGLGLHDLAERYVPGLRTAAAAVGAAAMVLVSAAAILAPAVDVPLALHDVWPVLVLAPAAAILAAWLTRPLRSSPSRAAGPPAG</sequence>
<keyword evidence="1" id="KW-0472">Membrane</keyword>
<dbReference type="Proteomes" id="UP000295411">
    <property type="component" value="Unassembled WGS sequence"/>
</dbReference>
<proteinExistence type="predicted"/>
<dbReference type="RefSeq" id="WP_133402751.1">
    <property type="nucleotide sequence ID" value="NZ_SMTK01000002.1"/>
</dbReference>
<accession>A0A4R5TYS7</accession>
<name>A0A4R5TYS7_9MICC</name>
<keyword evidence="3" id="KW-1185">Reference proteome</keyword>
<evidence type="ECO:0000256" key="1">
    <source>
        <dbReference type="SAM" id="Phobius"/>
    </source>
</evidence>
<evidence type="ECO:0000313" key="2">
    <source>
        <dbReference type="EMBL" id="TDK26388.1"/>
    </source>
</evidence>
<dbReference type="EMBL" id="SMTK01000002">
    <property type="protein sequence ID" value="TDK26388.1"/>
    <property type="molecule type" value="Genomic_DNA"/>
</dbReference>
<feature type="transmembrane region" description="Helical" evidence="1">
    <location>
        <begin position="46"/>
        <end position="71"/>
    </location>
</feature>
<evidence type="ECO:0000313" key="3">
    <source>
        <dbReference type="Proteomes" id="UP000295411"/>
    </source>
</evidence>